<evidence type="ECO:0000256" key="3">
    <source>
        <dbReference type="ARBA" id="ARBA00022475"/>
    </source>
</evidence>
<name>A0A926NBD8_9BACL</name>
<dbReference type="PANTHER" id="PTHR23501">
    <property type="entry name" value="MAJOR FACILITATOR SUPERFAMILY"/>
    <property type="match status" value="1"/>
</dbReference>
<accession>A0A926NBD8</accession>
<evidence type="ECO:0000313" key="9">
    <source>
        <dbReference type="EMBL" id="MBD1372625.1"/>
    </source>
</evidence>
<gene>
    <name evidence="9" type="ORF">IC620_09690</name>
</gene>
<dbReference type="PANTHER" id="PTHR23501:SF197">
    <property type="entry name" value="COMD"/>
    <property type="match status" value="1"/>
</dbReference>
<dbReference type="CDD" id="cd17502">
    <property type="entry name" value="MFS_Azr1_MDR_like"/>
    <property type="match status" value="1"/>
</dbReference>
<keyword evidence="6 7" id="KW-0472">Membrane</keyword>
<keyword evidence="5 7" id="KW-1133">Transmembrane helix</keyword>
<feature type="transmembrane region" description="Helical" evidence="7">
    <location>
        <begin position="197"/>
        <end position="219"/>
    </location>
</feature>
<evidence type="ECO:0000256" key="1">
    <source>
        <dbReference type="ARBA" id="ARBA00004651"/>
    </source>
</evidence>
<keyword evidence="10" id="KW-1185">Reference proteome</keyword>
<dbReference type="InterPro" id="IPR011701">
    <property type="entry name" value="MFS"/>
</dbReference>
<evidence type="ECO:0000256" key="6">
    <source>
        <dbReference type="ARBA" id="ARBA00023136"/>
    </source>
</evidence>
<protein>
    <submittedName>
        <fullName evidence="9">MFS transporter</fullName>
    </submittedName>
</protein>
<evidence type="ECO:0000313" key="10">
    <source>
        <dbReference type="Proteomes" id="UP000661691"/>
    </source>
</evidence>
<dbReference type="SUPFAM" id="SSF103473">
    <property type="entry name" value="MFS general substrate transporter"/>
    <property type="match status" value="1"/>
</dbReference>
<dbReference type="Gene3D" id="1.20.1250.20">
    <property type="entry name" value="MFS general substrate transporter like domains"/>
    <property type="match status" value="1"/>
</dbReference>
<keyword evidence="3" id="KW-1003">Cell membrane</keyword>
<feature type="transmembrane region" description="Helical" evidence="7">
    <location>
        <begin position="225"/>
        <end position="247"/>
    </location>
</feature>
<feature type="transmembrane region" description="Helical" evidence="7">
    <location>
        <begin position="46"/>
        <end position="65"/>
    </location>
</feature>
<dbReference type="GO" id="GO:0005886">
    <property type="term" value="C:plasma membrane"/>
    <property type="evidence" value="ECO:0007669"/>
    <property type="project" value="UniProtKB-SubCell"/>
</dbReference>
<organism evidence="9 10">
    <name type="scientific">Polycladospora coralii</name>
    <dbReference type="NCBI Taxonomy" id="2771432"/>
    <lineage>
        <taxon>Bacteria</taxon>
        <taxon>Bacillati</taxon>
        <taxon>Bacillota</taxon>
        <taxon>Bacilli</taxon>
        <taxon>Bacillales</taxon>
        <taxon>Thermoactinomycetaceae</taxon>
        <taxon>Polycladospora</taxon>
    </lineage>
</organism>
<dbReference type="InterPro" id="IPR020846">
    <property type="entry name" value="MFS_dom"/>
</dbReference>
<dbReference type="AlphaFoldDB" id="A0A926NBD8"/>
<feature type="transmembrane region" description="Helical" evidence="7">
    <location>
        <begin position="107"/>
        <end position="126"/>
    </location>
</feature>
<comment type="subcellular location">
    <subcellularLocation>
        <location evidence="1">Cell membrane</location>
        <topology evidence="1">Multi-pass membrane protein</topology>
    </subcellularLocation>
</comment>
<dbReference type="PROSITE" id="PS50850">
    <property type="entry name" value="MFS"/>
    <property type="match status" value="1"/>
</dbReference>
<keyword evidence="4 7" id="KW-0812">Transmembrane</keyword>
<dbReference type="FunFam" id="1.20.1720.10:FF:000004">
    <property type="entry name" value="EmrB/QacA family drug resistance transporter"/>
    <property type="match status" value="1"/>
</dbReference>
<dbReference type="GO" id="GO:0022857">
    <property type="term" value="F:transmembrane transporter activity"/>
    <property type="evidence" value="ECO:0007669"/>
    <property type="project" value="InterPro"/>
</dbReference>
<dbReference type="Pfam" id="PF07690">
    <property type="entry name" value="MFS_1"/>
    <property type="match status" value="1"/>
</dbReference>
<feature type="domain" description="Major facilitator superfamily (MFS) profile" evidence="8">
    <location>
        <begin position="12"/>
        <end position="516"/>
    </location>
</feature>
<feature type="transmembrane region" description="Helical" evidence="7">
    <location>
        <begin position="163"/>
        <end position="185"/>
    </location>
</feature>
<feature type="transmembrane region" description="Helical" evidence="7">
    <location>
        <begin position="363"/>
        <end position="382"/>
    </location>
</feature>
<feature type="transmembrane region" description="Helical" evidence="7">
    <location>
        <begin position="138"/>
        <end position="157"/>
    </location>
</feature>
<feature type="transmembrane region" description="Helical" evidence="7">
    <location>
        <begin position="307"/>
        <end position="325"/>
    </location>
</feature>
<evidence type="ECO:0000256" key="7">
    <source>
        <dbReference type="SAM" id="Phobius"/>
    </source>
</evidence>
<feature type="transmembrane region" description="Helical" evidence="7">
    <location>
        <begin position="332"/>
        <end position="351"/>
    </location>
</feature>
<feature type="transmembrane region" description="Helical" evidence="7">
    <location>
        <begin position="268"/>
        <end position="287"/>
    </location>
</feature>
<evidence type="ECO:0000259" key="8">
    <source>
        <dbReference type="PROSITE" id="PS50850"/>
    </source>
</evidence>
<sequence length="537" mass="58749">MEHLEQKQKITIMIAIMSAMFFAAINMTIVGTALPKIIAQIGGMDYFDWVFTIYMLTATITAMLVGKLSDIYGRKIFILIGISIFMVGAFLSGTSSTIYQLILFRGIQGFGSGMIMSSALTTVGDLFSPRERGRWQGLMGGVFGLSSLFGPTLGGYLVDNYDWHWIFWIFLPIGFIAFALIWKLYPNHVRTGEKEPIDYLGSLVLSIMIISLLLGFTWAGNRYEWLSVEIIGLFSITVLSFITFIWIESKVKSPVLPLHLFRNSIFTVANIAGALMSVGMFGTIMYMPFYVQGVLGQSATTSGLVEMVMTISMVAASVTVGTLISKTGKYKIFALIGFTLMGTGIFLNSMLEVNSSLTQAISQLVLTGIGLGMTMPVFNVAIQNAVDHKYLGVATSTMQTFRQIGGTIGVAILGTIMGILMEDQLMEERAATTAPTPSSEMSQTLGQLQDPQALMNPDQLESIRATLPAEFTPLFDQMLLTLREALNYAINGVFLVGASAILLALIVAFFIKEIPLRTSNQDEEKTAPPMKPVESKS</sequence>
<feature type="transmembrane region" description="Helical" evidence="7">
    <location>
        <begin position="77"/>
        <end position="101"/>
    </location>
</feature>
<dbReference type="Gene3D" id="1.20.1720.10">
    <property type="entry name" value="Multidrug resistance protein D"/>
    <property type="match status" value="1"/>
</dbReference>
<feature type="transmembrane region" description="Helical" evidence="7">
    <location>
        <begin position="488"/>
        <end position="511"/>
    </location>
</feature>
<evidence type="ECO:0000256" key="2">
    <source>
        <dbReference type="ARBA" id="ARBA00022448"/>
    </source>
</evidence>
<dbReference type="InterPro" id="IPR004638">
    <property type="entry name" value="EmrB-like"/>
</dbReference>
<dbReference type="PROSITE" id="PS00216">
    <property type="entry name" value="SUGAR_TRANSPORT_1"/>
    <property type="match status" value="1"/>
</dbReference>
<reference evidence="9" key="1">
    <citation type="submission" date="2020-09" db="EMBL/GenBank/DDBJ databases">
        <title>A novel bacterium of genus Hazenella, isolated from South China Sea.</title>
        <authorList>
            <person name="Huang H."/>
            <person name="Mo K."/>
            <person name="Hu Y."/>
        </authorList>
    </citation>
    <scope>NUCLEOTIDE SEQUENCE</scope>
    <source>
        <strain evidence="9">IB182357</strain>
    </source>
</reference>
<dbReference type="Proteomes" id="UP000661691">
    <property type="component" value="Unassembled WGS sequence"/>
</dbReference>
<dbReference type="RefSeq" id="WP_191142057.1">
    <property type="nucleotide sequence ID" value="NZ_JACXAH010000012.1"/>
</dbReference>
<dbReference type="PRINTS" id="PR01036">
    <property type="entry name" value="TCRTETB"/>
</dbReference>
<evidence type="ECO:0000256" key="5">
    <source>
        <dbReference type="ARBA" id="ARBA00022989"/>
    </source>
</evidence>
<dbReference type="InterPro" id="IPR036259">
    <property type="entry name" value="MFS_trans_sf"/>
</dbReference>
<dbReference type="InterPro" id="IPR005829">
    <property type="entry name" value="Sugar_transporter_CS"/>
</dbReference>
<dbReference type="EMBL" id="JACXAH010000012">
    <property type="protein sequence ID" value="MBD1372625.1"/>
    <property type="molecule type" value="Genomic_DNA"/>
</dbReference>
<dbReference type="NCBIfam" id="TIGR00711">
    <property type="entry name" value="efflux_EmrB"/>
    <property type="match status" value="1"/>
</dbReference>
<feature type="transmembrane region" description="Helical" evidence="7">
    <location>
        <begin position="403"/>
        <end position="421"/>
    </location>
</feature>
<keyword evidence="2" id="KW-0813">Transport</keyword>
<feature type="transmembrane region" description="Helical" evidence="7">
    <location>
        <begin position="12"/>
        <end position="34"/>
    </location>
</feature>
<proteinExistence type="predicted"/>
<evidence type="ECO:0000256" key="4">
    <source>
        <dbReference type="ARBA" id="ARBA00022692"/>
    </source>
</evidence>
<comment type="caution">
    <text evidence="9">The sequence shown here is derived from an EMBL/GenBank/DDBJ whole genome shotgun (WGS) entry which is preliminary data.</text>
</comment>